<feature type="signal peptide" evidence="1">
    <location>
        <begin position="1"/>
        <end position="24"/>
    </location>
</feature>
<keyword evidence="1" id="KW-0732">Signal</keyword>
<comment type="caution">
    <text evidence="2">The sequence shown here is derived from an EMBL/GenBank/DDBJ whole genome shotgun (WGS) entry which is preliminary data.</text>
</comment>
<reference evidence="2" key="1">
    <citation type="submission" date="2013-04" db="EMBL/GenBank/DDBJ databases">
        <authorList>
            <person name="Qu J."/>
            <person name="Murali S.C."/>
            <person name="Bandaranaike D."/>
            <person name="Bellair M."/>
            <person name="Blankenburg K."/>
            <person name="Chao H."/>
            <person name="Dinh H."/>
            <person name="Doddapaneni H."/>
            <person name="Downs B."/>
            <person name="Dugan-Rocha S."/>
            <person name="Elkadiri S."/>
            <person name="Gnanaolivu R.D."/>
            <person name="Hernandez B."/>
            <person name="Javaid M."/>
            <person name="Jayaseelan J.C."/>
            <person name="Lee S."/>
            <person name="Li M."/>
            <person name="Ming W."/>
            <person name="Munidasa M."/>
            <person name="Muniz J."/>
            <person name="Nguyen L."/>
            <person name="Ongeri F."/>
            <person name="Osuji N."/>
            <person name="Pu L.-L."/>
            <person name="Puazo M."/>
            <person name="Qu C."/>
            <person name="Quiroz J."/>
            <person name="Raj R."/>
            <person name="Weissenberger G."/>
            <person name="Xin Y."/>
            <person name="Zou X."/>
            <person name="Han Y."/>
            <person name="Richards S."/>
            <person name="Worley K."/>
            <person name="Muzny D."/>
            <person name="Gibbs R."/>
        </authorList>
    </citation>
    <scope>NUCLEOTIDE SEQUENCE</scope>
    <source>
        <strain evidence="2">Sampled in the wild</strain>
    </source>
</reference>
<keyword evidence="3" id="KW-1185">Reference proteome</keyword>
<sequence>MSSWNTLSHVKGLICSLVVDGTSSFPFSDNGEIKGVLHSRHLKRRRDSVIGAPLYEGYWDIVIKSRSCAGGTKHERIPHLKRKISLDGLKERKKGANRKCNSQIVNGRLNPWIKSSQNGTLSCFGDDSVVRGSVISTCGPTANGDSSEGFIRTFHIQSRWESKVLLRGGGAGDQRIADRKCIRAKFEVAWTNRS</sequence>
<protein>
    <submittedName>
        <fullName evidence="2">Uncharacterized protein</fullName>
    </submittedName>
</protein>
<dbReference type="AlphaFoldDB" id="A0A8K0JWS1"/>
<dbReference type="EMBL" id="KZ308173">
    <property type="protein sequence ID" value="KAG8223766.1"/>
    <property type="molecule type" value="Genomic_DNA"/>
</dbReference>
<name>A0A8K0JWS1_LADFU</name>
<reference evidence="2" key="2">
    <citation type="submission" date="2017-10" db="EMBL/GenBank/DDBJ databases">
        <title>Ladona fulva Genome sequencing and assembly.</title>
        <authorList>
            <person name="Murali S."/>
            <person name="Richards S."/>
            <person name="Bandaranaike D."/>
            <person name="Bellair M."/>
            <person name="Blankenburg K."/>
            <person name="Chao H."/>
            <person name="Dinh H."/>
            <person name="Doddapaneni H."/>
            <person name="Dugan-Rocha S."/>
            <person name="Elkadiri S."/>
            <person name="Gnanaolivu R."/>
            <person name="Hernandez B."/>
            <person name="Skinner E."/>
            <person name="Javaid M."/>
            <person name="Lee S."/>
            <person name="Li M."/>
            <person name="Ming W."/>
            <person name="Munidasa M."/>
            <person name="Muniz J."/>
            <person name="Nguyen L."/>
            <person name="Hughes D."/>
            <person name="Osuji N."/>
            <person name="Pu L.-L."/>
            <person name="Puazo M."/>
            <person name="Qu C."/>
            <person name="Quiroz J."/>
            <person name="Raj R."/>
            <person name="Weissenberger G."/>
            <person name="Xin Y."/>
            <person name="Zou X."/>
            <person name="Han Y."/>
            <person name="Worley K."/>
            <person name="Muzny D."/>
            <person name="Gibbs R."/>
        </authorList>
    </citation>
    <scope>NUCLEOTIDE SEQUENCE</scope>
    <source>
        <strain evidence="2">Sampled in the wild</strain>
    </source>
</reference>
<evidence type="ECO:0000256" key="1">
    <source>
        <dbReference type="SAM" id="SignalP"/>
    </source>
</evidence>
<proteinExistence type="predicted"/>
<evidence type="ECO:0000313" key="3">
    <source>
        <dbReference type="Proteomes" id="UP000792457"/>
    </source>
</evidence>
<evidence type="ECO:0000313" key="2">
    <source>
        <dbReference type="EMBL" id="KAG8223766.1"/>
    </source>
</evidence>
<feature type="chain" id="PRO_5035467277" evidence="1">
    <location>
        <begin position="25"/>
        <end position="194"/>
    </location>
</feature>
<gene>
    <name evidence="2" type="ORF">J437_LFUL001486</name>
</gene>
<accession>A0A8K0JWS1</accession>
<organism evidence="2 3">
    <name type="scientific">Ladona fulva</name>
    <name type="common">Scarce chaser dragonfly</name>
    <name type="synonym">Libellula fulva</name>
    <dbReference type="NCBI Taxonomy" id="123851"/>
    <lineage>
        <taxon>Eukaryota</taxon>
        <taxon>Metazoa</taxon>
        <taxon>Ecdysozoa</taxon>
        <taxon>Arthropoda</taxon>
        <taxon>Hexapoda</taxon>
        <taxon>Insecta</taxon>
        <taxon>Pterygota</taxon>
        <taxon>Palaeoptera</taxon>
        <taxon>Odonata</taxon>
        <taxon>Epiprocta</taxon>
        <taxon>Anisoptera</taxon>
        <taxon>Libelluloidea</taxon>
        <taxon>Libellulidae</taxon>
        <taxon>Ladona</taxon>
    </lineage>
</organism>
<dbReference type="Proteomes" id="UP000792457">
    <property type="component" value="Unassembled WGS sequence"/>
</dbReference>